<dbReference type="SMART" id="SM00873">
    <property type="entry name" value="B3_4"/>
    <property type="match status" value="1"/>
</dbReference>
<evidence type="ECO:0000259" key="1">
    <source>
        <dbReference type="SMART" id="SM00873"/>
    </source>
</evidence>
<organism evidence="2 3">
    <name type="scientific">Marinilabilia salmonicolor</name>
    <dbReference type="NCBI Taxonomy" id="989"/>
    <lineage>
        <taxon>Bacteria</taxon>
        <taxon>Pseudomonadati</taxon>
        <taxon>Bacteroidota</taxon>
        <taxon>Bacteroidia</taxon>
        <taxon>Marinilabiliales</taxon>
        <taxon>Marinilabiliaceae</taxon>
        <taxon>Marinilabilia</taxon>
    </lineage>
</organism>
<dbReference type="EMBL" id="QPIZ01000011">
    <property type="protein sequence ID" value="RCW34533.1"/>
    <property type="molecule type" value="Genomic_DNA"/>
</dbReference>
<dbReference type="AlphaFoldDB" id="A0A368V154"/>
<dbReference type="PANTHER" id="PTHR39209">
    <property type="match status" value="1"/>
</dbReference>
<keyword evidence="2" id="KW-0670">Pyruvate</keyword>
<dbReference type="Gene3D" id="3.50.40.10">
    <property type="entry name" value="Phenylalanyl-trna Synthetase, Chain B, domain 3"/>
    <property type="match status" value="1"/>
</dbReference>
<gene>
    <name evidence="2" type="ORF">DFO77_11134</name>
</gene>
<name>A0A368V154_9BACT</name>
<protein>
    <submittedName>
        <fullName evidence="2">Phosphoenolpyruvate synthase</fullName>
    </submittedName>
</protein>
<accession>A0A368V154</accession>
<sequence length="222" mass="24214">MEFPKLSLQPEIAENFPDLKLGCLVSEVLVEEPGADLLQSMQSEIEALSTQLDAEKIREMPAVKSLKQAYKMLGKDPNRYRPAAESLLRRVSKGKGLYQVNNVVDCLNLVSVKTGFSICGYDLSKISGDVTLGKGKPAEPYQGIGRGELNIENLPVFRDSNGAFGTPTSDSSRTLIDEKTKRVLMIVPSFDGDGDGLEETMALLSELLSKYVSNASPEIKVI</sequence>
<evidence type="ECO:0000313" key="2">
    <source>
        <dbReference type="EMBL" id="RCW34533.1"/>
    </source>
</evidence>
<dbReference type="Proteomes" id="UP000252733">
    <property type="component" value="Unassembled WGS sequence"/>
</dbReference>
<dbReference type="InterPro" id="IPR005146">
    <property type="entry name" value="B3/B4_tRNA-bd"/>
</dbReference>
<dbReference type="RefSeq" id="WP_114437032.1">
    <property type="nucleotide sequence ID" value="NZ_QPIZ01000011.1"/>
</dbReference>
<dbReference type="PANTHER" id="PTHR39209:SF2">
    <property type="entry name" value="CYTOPLASMIC PROTEIN"/>
    <property type="match status" value="1"/>
</dbReference>
<reference evidence="2 3" key="1">
    <citation type="submission" date="2018-07" db="EMBL/GenBank/DDBJ databases">
        <title>Freshwater and sediment microbial communities from various areas in North America, analyzing microbe dynamics in response to fracking.</title>
        <authorList>
            <person name="Lamendella R."/>
        </authorList>
    </citation>
    <scope>NUCLEOTIDE SEQUENCE [LARGE SCALE GENOMIC DNA]</scope>
    <source>
        <strain evidence="2 3">160A</strain>
    </source>
</reference>
<dbReference type="GO" id="GO:0003723">
    <property type="term" value="F:RNA binding"/>
    <property type="evidence" value="ECO:0007669"/>
    <property type="project" value="InterPro"/>
</dbReference>
<proteinExistence type="predicted"/>
<keyword evidence="3" id="KW-1185">Reference proteome</keyword>
<dbReference type="SUPFAM" id="SSF56037">
    <property type="entry name" value="PheT/TilS domain"/>
    <property type="match status" value="1"/>
</dbReference>
<evidence type="ECO:0000313" key="3">
    <source>
        <dbReference type="Proteomes" id="UP000252733"/>
    </source>
</evidence>
<dbReference type="Pfam" id="PF03483">
    <property type="entry name" value="B3_4"/>
    <property type="match status" value="1"/>
</dbReference>
<feature type="domain" description="B3/B4 tRNA-binding" evidence="1">
    <location>
        <begin position="64"/>
        <end position="213"/>
    </location>
</feature>
<dbReference type="GO" id="GO:0004826">
    <property type="term" value="F:phenylalanine-tRNA ligase activity"/>
    <property type="evidence" value="ECO:0007669"/>
    <property type="project" value="InterPro"/>
</dbReference>
<comment type="caution">
    <text evidence="2">The sequence shown here is derived from an EMBL/GenBank/DDBJ whole genome shotgun (WGS) entry which is preliminary data.</text>
</comment>
<dbReference type="InterPro" id="IPR020825">
    <property type="entry name" value="Phe-tRNA_synthase-like_B3/B4"/>
</dbReference>